<feature type="transmembrane region" description="Helical" evidence="1">
    <location>
        <begin position="196"/>
        <end position="218"/>
    </location>
</feature>
<dbReference type="GO" id="GO:0009401">
    <property type="term" value="P:phosphoenolpyruvate-dependent sugar phosphotransferase system"/>
    <property type="evidence" value="ECO:0007669"/>
    <property type="project" value="InterPro"/>
</dbReference>
<dbReference type="EMBL" id="FOIM01000001">
    <property type="protein sequence ID" value="SES94653.1"/>
    <property type="molecule type" value="Genomic_DNA"/>
</dbReference>
<keyword evidence="1" id="KW-0812">Transmembrane</keyword>
<keyword evidence="1" id="KW-1133">Transmembrane helix</keyword>
<gene>
    <name evidence="2" type="ORF">SAMN05216313_10181</name>
</gene>
<dbReference type="PANTHER" id="PTHR32502:SF23">
    <property type="entry name" value="TRANSPORT PROTEIN, PTS SYSTEM"/>
    <property type="match status" value="1"/>
</dbReference>
<keyword evidence="3" id="KW-1185">Reference proteome</keyword>
<dbReference type="AlphaFoldDB" id="A0A1I0ALP8"/>
<dbReference type="RefSeq" id="WP_107434994.1">
    <property type="nucleotide sequence ID" value="NZ_CABJCG010000007.1"/>
</dbReference>
<reference evidence="3" key="1">
    <citation type="submission" date="2016-10" db="EMBL/GenBank/DDBJ databases">
        <authorList>
            <person name="Varghese N."/>
            <person name="Submissions S."/>
        </authorList>
    </citation>
    <scope>NUCLEOTIDE SEQUENCE [LARGE SCALE GENOMIC DNA]</scope>
    <source>
        <strain evidence="3">NLAE-zl-G277</strain>
    </source>
</reference>
<dbReference type="Pfam" id="PF03613">
    <property type="entry name" value="EIID-AGA"/>
    <property type="match status" value="1"/>
</dbReference>
<feature type="transmembrane region" description="Helical" evidence="1">
    <location>
        <begin position="230"/>
        <end position="252"/>
    </location>
</feature>
<accession>A0A1I0ALP8</accession>
<feature type="transmembrane region" description="Helical" evidence="1">
    <location>
        <begin position="148"/>
        <end position="166"/>
    </location>
</feature>
<evidence type="ECO:0000256" key="1">
    <source>
        <dbReference type="SAM" id="Phobius"/>
    </source>
</evidence>
<dbReference type="STRING" id="460384.SAMN05216313_10181"/>
<sequence>MSTKSNTMENGKKITKHDLLTLFFRCFLLPACYSMDRMQAPGFAYSMIPVLKKLYGDNKEKFSQALSRHSEVYNNTFACSPFVLGIAAAMEEEAAANEEFDVSSINAIKVALMGPLSGIGDTFFWGTFRIIGSGIGISLAMQRNLLGPVLFLIIYNIPNFLVRYYGVQFGYKLGAGSIDTLVSGGLMNRATKAASVMGLTVIGGMIASMVSIKIALVANFGADVTLNIQGIFDEICPCILPLGVTFLIYRLLKKGVKAWWIMIGIIVVGIVGKFFGIL</sequence>
<dbReference type="GO" id="GO:0005886">
    <property type="term" value="C:plasma membrane"/>
    <property type="evidence" value="ECO:0007669"/>
    <property type="project" value="TreeGrafter"/>
</dbReference>
<name>A0A1I0ALP8_9FIRM</name>
<feature type="transmembrane region" description="Helical" evidence="1">
    <location>
        <begin position="258"/>
        <end position="276"/>
    </location>
</feature>
<dbReference type="Proteomes" id="UP000198508">
    <property type="component" value="Unassembled WGS sequence"/>
</dbReference>
<dbReference type="PROSITE" id="PS51108">
    <property type="entry name" value="PTS_EIID"/>
    <property type="match status" value="1"/>
</dbReference>
<organism evidence="2 3">
    <name type="scientific">Enterocloster lavalensis</name>
    <dbReference type="NCBI Taxonomy" id="460384"/>
    <lineage>
        <taxon>Bacteria</taxon>
        <taxon>Bacillati</taxon>
        <taxon>Bacillota</taxon>
        <taxon>Clostridia</taxon>
        <taxon>Lachnospirales</taxon>
        <taxon>Lachnospiraceae</taxon>
        <taxon>Enterocloster</taxon>
    </lineage>
</organism>
<proteinExistence type="predicted"/>
<evidence type="ECO:0000313" key="3">
    <source>
        <dbReference type="Proteomes" id="UP000198508"/>
    </source>
</evidence>
<evidence type="ECO:0000313" key="2">
    <source>
        <dbReference type="EMBL" id="SES94653.1"/>
    </source>
</evidence>
<dbReference type="InterPro" id="IPR050303">
    <property type="entry name" value="GatZ_KbaZ_carbometab"/>
</dbReference>
<dbReference type="InterPro" id="IPR004704">
    <property type="entry name" value="PTS_IID_man"/>
</dbReference>
<dbReference type="GeneID" id="93277909"/>
<dbReference type="PANTHER" id="PTHR32502">
    <property type="entry name" value="N-ACETYLGALACTOSAMINE PERMEASE II COMPONENT-RELATED"/>
    <property type="match status" value="1"/>
</dbReference>
<protein>
    <submittedName>
        <fullName evidence="2">PTS system IID component, Man family</fullName>
    </submittedName>
</protein>
<keyword evidence="1" id="KW-0472">Membrane</keyword>